<dbReference type="GO" id="GO:0008198">
    <property type="term" value="F:ferrous iron binding"/>
    <property type="evidence" value="ECO:0007669"/>
    <property type="project" value="InterPro"/>
</dbReference>
<comment type="similarity">
    <text evidence="2">Belongs to the DODA-type extradiol aromatic ring-opening dioxygenase family.</text>
</comment>
<dbReference type="SUPFAM" id="SSF53213">
    <property type="entry name" value="LigB-like"/>
    <property type="match status" value="1"/>
</dbReference>
<keyword evidence="7" id="KW-0223">Dioxygenase</keyword>
<evidence type="ECO:0000256" key="1">
    <source>
        <dbReference type="ARBA" id="ARBA00001947"/>
    </source>
</evidence>
<dbReference type="InterPro" id="IPR004183">
    <property type="entry name" value="Xdiol_dOase_suB"/>
</dbReference>
<keyword evidence="3" id="KW-0479">Metal-binding</keyword>
<dbReference type="Gene3D" id="3.40.830.10">
    <property type="entry name" value="LigB-like"/>
    <property type="match status" value="1"/>
</dbReference>
<name>A0A1A6C2G2_9GAMM</name>
<evidence type="ECO:0000256" key="5">
    <source>
        <dbReference type="ARBA" id="ARBA00023002"/>
    </source>
</evidence>
<sequence>MSADAGRFARIRASCILLRNDLTQDSVVVRLRSRGDVMTTRAPSLFVSHGSPMMPFEPGPAREALRALGTQYRPRAILCVSAHWETAQPVLGGATQPGTIHDFYNFPPQLYEQRYAAPGDPALAAQARGLLREAGFEAMVDGARGLDHGAWVPLMLMYPQAAIPVVQLSVQPSLDAAHHLRLGRALRGLRDEGVMMLASGGATHNLRDLRMPPDDDPPAAYAAGFDDWLATAVEAGDADALTAYLTQAPEARHNHPTPEHYLPLPVALGAAHAPRGRVLHRSFVFGTLSMSSFVWD</sequence>
<proteinExistence type="inferred from homology"/>
<dbReference type="PANTHER" id="PTHR30096">
    <property type="entry name" value="4,5-DOPA DIOXYGENASE EXTRADIOL-LIKE PROTEIN"/>
    <property type="match status" value="1"/>
</dbReference>
<dbReference type="EMBL" id="JQSG02000006">
    <property type="protein sequence ID" value="OBS08757.1"/>
    <property type="molecule type" value="Genomic_DNA"/>
</dbReference>
<comment type="cofactor">
    <cofactor evidence="1">
        <name>Zn(2+)</name>
        <dbReference type="ChEBI" id="CHEBI:29105"/>
    </cofactor>
</comment>
<dbReference type="CDD" id="cd07363">
    <property type="entry name" value="45_DOPA_Dioxygenase"/>
    <property type="match status" value="1"/>
</dbReference>
<feature type="domain" description="Extradiol ring-cleavage dioxygenase class III enzyme subunit B" evidence="6">
    <location>
        <begin position="66"/>
        <end position="290"/>
    </location>
</feature>
<dbReference type="AlphaFoldDB" id="A0A1A6C2G2"/>
<evidence type="ECO:0000256" key="4">
    <source>
        <dbReference type="ARBA" id="ARBA00022833"/>
    </source>
</evidence>
<reference evidence="7 8" key="1">
    <citation type="journal article" date="2014" name="Genome Announc.">
        <title>Draft Genome Sequence of the Iron-Oxidizing, Acidophilic, and Halotolerant 'Thiobacillus prosperus' Type Strain DSM 5130.</title>
        <authorList>
            <person name="Ossandon F.J."/>
            <person name="Cardenas J.P."/>
            <person name="Corbett M."/>
            <person name="Quatrini R."/>
            <person name="Holmes D.S."/>
            <person name="Watkin E."/>
        </authorList>
    </citation>
    <scope>NUCLEOTIDE SEQUENCE [LARGE SCALE GENOMIC DNA]</scope>
    <source>
        <strain evidence="7 8">DSM 5130</strain>
    </source>
</reference>
<keyword evidence="4" id="KW-0862">Zinc</keyword>
<dbReference type="PANTHER" id="PTHR30096:SF0">
    <property type="entry name" value="4,5-DOPA DIOXYGENASE EXTRADIOL-LIKE PROTEIN"/>
    <property type="match status" value="1"/>
</dbReference>
<dbReference type="Pfam" id="PF02900">
    <property type="entry name" value="LigB"/>
    <property type="match status" value="1"/>
</dbReference>
<dbReference type="InterPro" id="IPR014436">
    <property type="entry name" value="Extradiol_dOase_DODA"/>
</dbReference>
<protein>
    <submittedName>
        <fullName evidence="7">Dioxygenase</fullName>
    </submittedName>
</protein>
<evidence type="ECO:0000313" key="7">
    <source>
        <dbReference type="EMBL" id="OBS08757.1"/>
    </source>
</evidence>
<evidence type="ECO:0000256" key="3">
    <source>
        <dbReference type="ARBA" id="ARBA00022723"/>
    </source>
</evidence>
<organism evidence="7 8">
    <name type="scientific">Acidihalobacter prosperus</name>
    <dbReference type="NCBI Taxonomy" id="160660"/>
    <lineage>
        <taxon>Bacteria</taxon>
        <taxon>Pseudomonadati</taxon>
        <taxon>Pseudomonadota</taxon>
        <taxon>Gammaproteobacteria</taxon>
        <taxon>Chromatiales</taxon>
        <taxon>Ectothiorhodospiraceae</taxon>
        <taxon>Acidihalobacter</taxon>
    </lineage>
</organism>
<dbReference type="GO" id="GO:0016702">
    <property type="term" value="F:oxidoreductase activity, acting on single donors with incorporation of molecular oxygen, incorporation of two atoms of oxygen"/>
    <property type="evidence" value="ECO:0007669"/>
    <property type="project" value="UniProtKB-ARBA"/>
</dbReference>
<accession>A0A1A6C2G2</accession>
<evidence type="ECO:0000259" key="6">
    <source>
        <dbReference type="Pfam" id="PF02900"/>
    </source>
</evidence>
<evidence type="ECO:0000313" key="8">
    <source>
        <dbReference type="Proteomes" id="UP000029273"/>
    </source>
</evidence>
<keyword evidence="8" id="KW-1185">Reference proteome</keyword>
<evidence type="ECO:0000256" key="2">
    <source>
        <dbReference type="ARBA" id="ARBA00007581"/>
    </source>
</evidence>
<comment type="caution">
    <text evidence="7">The sequence shown here is derived from an EMBL/GenBank/DDBJ whole genome shotgun (WGS) entry which is preliminary data.</text>
</comment>
<dbReference type="PIRSF" id="PIRSF006157">
    <property type="entry name" value="Doxgns_DODA"/>
    <property type="match status" value="1"/>
</dbReference>
<dbReference type="Proteomes" id="UP000029273">
    <property type="component" value="Unassembled WGS sequence"/>
</dbReference>
<gene>
    <name evidence="7" type="ORF">Thpro_023007</name>
</gene>
<dbReference type="GO" id="GO:0008270">
    <property type="term" value="F:zinc ion binding"/>
    <property type="evidence" value="ECO:0007669"/>
    <property type="project" value="InterPro"/>
</dbReference>
<keyword evidence="5" id="KW-0560">Oxidoreductase</keyword>